<evidence type="ECO:0000313" key="2">
    <source>
        <dbReference type="EMBL" id="CAG5131438.1"/>
    </source>
</evidence>
<keyword evidence="1" id="KW-0812">Transmembrane</keyword>
<comment type="caution">
    <text evidence="2">The sequence shown here is derived from an EMBL/GenBank/DDBJ whole genome shotgun (WGS) entry which is preliminary data.</text>
</comment>
<evidence type="ECO:0000256" key="1">
    <source>
        <dbReference type="SAM" id="Phobius"/>
    </source>
</evidence>
<organism evidence="2 3">
    <name type="scientific">Candidula unifasciata</name>
    <dbReference type="NCBI Taxonomy" id="100452"/>
    <lineage>
        <taxon>Eukaryota</taxon>
        <taxon>Metazoa</taxon>
        <taxon>Spiralia</taxon>
        <taxon>Lophotrochozoa</taxon>
        <taxon>Mollusca</taxon>
        <taxon>Gastropoda</taxon>
        <taxon>Heterobranchia</taxon>
        <taxon>Euthyneura</taxon>
        <taxon>Panpulmonata</taxon>
        <taxon>Eupulmonata</taxon>
        <taxon>Stylommatophora</taxon>
        <taxon>Helicina</taxon>
        <taxon>Helicoidea</taxon>
        <taxon>Geomitridae</taxon>
        <taxon>Candidula</taxon>
    </lineage>
</organism>
<keyword evidence="3" id="KW-1185">Reference proteome</keyword>
<evidence type="ECO:0000313" key="3">
    <source>
        <dbReference type="Proteomes" id="UP000678393"/>
    </source>
</evidence>
<keyword evidence="1" id="KW-0472">Membrane</keyword>
<feature type="transmembrane region" description="Helical" evidence="1">
    <location>
        <begin position="23"/>
        <end position="53"/>
    </location>
</feature>
<accession>A0A8S3ZTT9</accession>
<keyword evidence="1" id="KW-1133">Transmembrane helix</keyword>
<reference evidence="2" key="1">
    <citation type="submission" date="2021-04" db="EMBL/GenBank/DDBJ databases">
        <authorList>
            <consortium name="Molecular Ecology Group"/>
        </authorList>
    </citation>
    <scope>NUCLEOTIDE SEQUENCE</scope>
</reference>
<dbReference type="AlphaFoldDB" id="A0A8S3ZTT9"/>
<protein>
    <recommendedName>
        <fullName evidence="4">Transmembrane protein</fullName>
    </recommendedName>
</protein>
<dbReference type="EMBL" id="CAJHNH020004668">
    <property type="protein sequence ID" value="CAG5131438.1"/>
    <property type="molecule type" value="Genomic_DNA"/>
</dbReference>
<evidence type="ECO:0008006" key="4">
    <source>
        <dbReference type="Google" id="ProtNLM"/>
    </source>
</evidence>
<dbReference type="OrthoDB" id="6142904at2759"/>
<proteinExistence type="predicted"/>
<dbReference type="PANTHER" id="PTHR33444:SF2">
    <property type="entry name" value="MARVEL DOMAIN-CONTAINING PROTEIN"/>
    <property type="match status" value="1"/>
</dbReference>
<name>A0A8S3ZTT9_9EUPU</name>
<gene>
    <name evidence="2" type="ORF">CUNI_LOCUS16996</name>
</gene>
<dbReference type="InterPro" id="IPR040350">
    <property type="entry name" value="TMEM272"/>
</dbReference>
<dbReference type="PANTHER" id="PTHR33444">
    <property type="entry name" value="SI:DKEY-19B23.12-RELATED"/>
    <property type="match status" value="1"/>
</dbReference>
<feature type="transmembrane region" description="Helical" evidence="1">
    <location>
        <begin position="222"/>
        <end position="248"/>
    </location>
</feature>
<sequence>MDAQDGENPVRSGKRFKERVQSFYFCIIVAGCVGFGICVVGLGIAKFIMGILYFDDCGLQPLLPVYLIVEFCMAVLLFIVILVSVYKNDKEEKSKSLSTTTTTATQKFSIIPAVICLASVLVPLFLSIWFIVGTVWVVDVRAEIRAPGHCRHSTAATTFPTASSWSSTYTSMNTQNPASTGNNISSIPNVTSLNEINTTSAARAECSSCDETFVEFTFGVIIAQWVIFGALLMIVIVALVTLGFLLCLCKAVNG</sequence>
<feature type="transmembrane region" description="Helical" evidence="1">
    <location>
        <begin position="65"/>
        <end position="87"/>
    </location>
</feature>
<feature type="transmembrane region" description="Helical" evidence="1">
    <location>
        <begin position="108"/>
        <end position="132"/>
    </location>
</feature>
<dbReference type="Proteomes" id="UP000678393">
    <property type="component" value="Unassembled WGS sequence"/>
</dbReference>